<name>A0ABN7UT75_GIGMA</name>
<keyword evidence="2" id="KW-1185">Reference proteome</keyword>
<gene>
    <name evidence="1" type="ORF">GMARGA_LOCUS9942</name>
</gene>
<reference evidence="1 2" key="1">
    <citation type="submission" date="2021-06" db="EMBL/GenBank/DDBJ databases">
        <authorList>
            <person name="Kallberg Y."/>
            <person name="Tangrot J."/>
            <person name="Rosling A."/>
        </authorList>
    </citation>
    <scope>NUCLEOTIDE SEQUENCE [LARGE SCALE GENOMIC DNA]</scope>
    <source>
        <strain evidence="1 2">120-4 pot B 10/14</strain>
    </source>
</reference>
<evidence type="ECO:0000313" key="1">
    <source>
        <dbReference type="EMBL" id="CAG8662185.1"/>
    </source>
</evidence>
<sequence>DLNYNNLSSQIRHANNNQHEISNSLDNDNQKFEPINYQLDADQQYFDESIDQDYSDQHSFYDLDNIESESIYEYEFSENINSDSLDDECEQTSIDIDNAPKTFDGMKSGINWDHECPFGFFKNFTNIAIFVWATKYIILTTVYQDLIQILLHPQFETKHLTTNLQCLKKQREQLPLMKIQSHMVLINTKNTLSTSKDSTRAYYFSLINTFNVFFLNLCEELWERDLWAESSLFGLPNIIILQGLFNCGDFVKYHSASKTIEVGRIRSFVIMNKKIVTWVQRLFSYKKILQYLCSKQHAPCSLQELYLVEESEPFIINPSSLIFPFGGNLRDFLIAFIEEIQRLEQGFIMNINGVNCWILGRLAMVTADLLQGNDVAGPLDSILYNYYQHTPQDAYHAVAEKIARLLDCTCLILTDQGENNINKYWKKFEAFIHDVRYFMTFNDTSFHIKAFCDIKSNFLDEAKAQLNFSCKTDIINYLIQTWGLSAKASKNVFLLVINRQYEYDQLQKTLDKELNALIKLFPDSFQNLPNLYINQHLVDHACQYATCINTAVGIKEMTLRYLAAGGTDNRISNIVPQLFKELIIEPQLHHLLSGWCIDNNDFSIHTSWEFAQDVRFCVGEAVETTLSDGGQPIFGIVKEIIGHKWNNDQDYIFINLKWLEYLNKFDDLLDCPIYHLQNANNNSWDRIHPISIVSRSPYIPFVHNCKSKCSLQQYDITNREYI</sequence>
<comment type="caution">
    <text evidence="1">The sequence shown here is derived from an EMBL/GenBank/DDBJ whole genome shotgun (WGS) entry which is preliminary data.</text>
</comment>
<feature type="non-terminal residue" evidence="1">
    <location>
        <position position="1"/>
    </location>
</feature>
<proteinExistence type="predicted"/>
<accession>A0ABN7UT75</accession>
<evidence type="ECO:0000313" key="2">
    <source>
        <dbReference type="Proteomes" id="UP000789901"/>
    </source>
</evidence>
<organism evidence="1 2">
    <name type="scientific">Gigaspora margarita</name>
    <dbReference type="NCBI Taxonomy" id="4874"/>
    <lineage>
        <taxon>Eukaryota</taxon>
        <taxon>Fungi</taxon>
        <taxon>Fungi incertae sedis</taxon>
        <taxon>Mucoromycota</taxon>
        <taxon>Glomeromycotina</taxon>
        <taxon>Glomeromycetes</taxon>
        <taxon>Diversisporales</taxon>
        <taxon>Gigasporaceae</taxon>
        <taxon>Gigaspora</taxon>
    </lineage>
</organism>
<protein>
    <submittedName>
        <fullName evidence="1">16941_t:CDS:1</fullName>
    </submittedName>
</protein>
<dbReference type="Proteomes" id="UP000789901">
    <property type="component" value="Unassembled WGS sequence"/>
</dbReference>
<dbReference type="EMBL" id="CAJVQB010005450">
    <property type="protein sequence ID" value="CAG8662185.1"/>
    <property type="molecule type" value="Genomic_DNA"/>
</dbReference>